<dbReference type="PANTHER" id="PTHR41771">
    <property type="entry name" value="MEMBRANE PROTEIN-RELATED"/>
    <property type="match status" value="1"/>
</dbReference>
<dbReference type="Pfam" id="PF07907">
    <property type="entry name" value="YibE_F"/>
    <property type="match status" value="1"/>
</dbReference>
<keyword evidence="1" id="KW-0472">Membrane</keyword>
<dbReference type="InterPro" id="IPR012507">
    <property type="entry name" value="YibE_F"/>
</dbReference>
<feature type="transmembrane region" description="Helical" evidence="1">
    <location>
        <begin position="140"/>
        <end position="158"/>
    </location>
</feature>
<dbReference type="EMBL" id="WBZC01000008">
    <property type="protein sequence ID" value="KAB3537838.1"/>
    <property type="molecule type" value="Genomic_DNA"/>
</dbReference>
<feature type="transmembrane region" description="Helical" evidence="1">
    <location>
        <begin position="115"/>
        <end position="133"/>
    </location>
</feature>
<dbReference type="Proteomes" id="UP000432715">
    <property type="component" value="Unassembled WGS sequence"/>
</dbReference>
<feature type="transmembrane region" description="Helical" evidence="1">
    <location>
        <begin position="240"/>
        <end position="265"/>
    </location>
</feature>
<dbReference type="PANTHER" id="PTHR41771:SF1">
    <property type="entry name" value="MEMBRANE PROTEIN"/>
    <property type="match status" value="1"/>
</dbReference>
<keyword evidence="2" id="KW-0732">Signal</keyword>
<dbReference type="RefSeq" id="WP_151859983.1">
    <property type="nucleotide sequence ID" value="NZ_WBZC01000008.1"/>
</dbReference>
<gene>
    <name evidence="3" type="ORF">F8154_02335</name>
</gene>
<feature type="transmembrane region" description="Helical" evidence="1">
    <location>
        <begin position="298"/>
        <end position="321"/>
    </location>
</feature>
<accession>A0A6I0FHF8</accession>
<sequence length="359" mass="39593">MNKKSLLIILCVLCSLFCNLLIANATEELKEYTKVKAYVIEEKVTETNQIMLQTIRVRILDGQFKDRIIEFNHRIIEDSKFNIRLHKNMKVFVQLTIENNQLSNIAFIDVVKDEYLLLLSAIFFILLVIFGGFKGLRSFIALIITGLCLVKLFMPMIIKGYSFVFSTIAVSGVIIITSFLLISGFTKKSLCAILGTLGGTIASGLLAIYFGNLIQLTGVSDETVQILITQTNLNINYRGLLYSGITIGVLGAVMDVSMTITSVIFEIKSTNRKTSISKLFFSGLSVGKDIMATMTNTLILAYAGTSLPLLFLFSVGEMTLIDIVNTQYIASEIIRSLCGSIGLLLTIPITSLIAAINSR</sequence>
<feature type="chain" id="PRO_5026152610" evidence="2">
    <location>
        <begin position="26"/>
        <end position="359"/>
    </location>
</feature>
<keyword evidence="4" id="KW-1185">Reference proteome</keyword>
<protein>
    <submittedName>
        <fullName evidence="3">YibE/F family protein</fullName>
    </submittedName>
</protein>
<feature type="transmembrane region" description="Helical" evidence="1">
    <location>
        <begin position="190"/>
        <end position="210"/>
    </location>
</feature>
<comment type="caution">
    <text evidence="3">The sequence shown here is derived from an EMBL/GenBank/DDBJ whole genome shotgun (WGS) entry which is preliminary data.</text>
</comment>
<keyword evidence="1" id="KW-1133">Transmembrane helix</keyword>
<keyword evidence="1" id="KW-0812">Transmembrane</keyword>
<name>A0A6I0FHF8_9FIRM</name>
<organism evidence="3 4">
    <name type="scientific">Alkaliphilus pronyensis</name>
    <dbReference type="NCBI Taxonomy" id="1482732"/>
    <lineage>
        <taxon>Bacteria</taxon>
        <taxon>Bacillati</taxon>
        <taxon>Bacillota</taxon>
        <taxon>Clostridia</taxon>
        <taxon>Peptostreptococcales</taxon>
        <taxon>Natronincolaceae</taxon>
        <taxon>Alkaliphilus</taxon>
    </lineage>
</organism>
<evidence type="ECO:0000256" key="1">
    <source>
        <dbReference type="SAM" id="Phobius"/>
    </source>
</evidence>
<reference evidence="3 4" key="1">
    <citation type="submission" date="2019-10" db="EMBL/GenBank/DDBJ databases">
        <title>Alkaliphilus serpentinus sp. nov. and Alkaliphilus pronyensis sp. nov., two novel anaerobic alkaliphilic species isolated from the serpentinized-hosted hydrothermal field of the Prony Bay (New Caledonia).</title>
        <authorList>
            <person name="Postec A."/>
        </authorList>
    </citation>
    <scope>NUCLEOTIDE SEQUENCE [LARGE SCALE GENOMIC DNA]</scope>
    <source>
        <strain evidence="3 4">LacV</strain>
    </source>
</reference>
<evidence type="ECO:0000313" key="3">
    <source>
        <dbReference type="EMBL" id="KAB3537838.1"/>
    </source>
</evidence>
<dbReference type="OrthoDB" id="5753718at2"/>
<feature type="transmembrane region" description="Helical" evidence="1">
    <location>
        <begin position="164"/>
        <end position="183"/>
    </location>
</feature>
<proteinExistence type="predicted"/>
<evidence type="ECO:0000256" key="2">
    <source>
        <dbReference type="SAM" id="SignalP"/>
    </source>
</evidence>
<dbReference type="AlphaFoldDB" id="A0A6I0FHF8"/>
<evidence type="ECO:0000313" key="4">
    <source>
        <dbReference type="Proteomes" id="UP000432715"/>
    </source>
</evidence>
<feature type="transmembrane region" description="Helical" evidence="1">
    <location>
        <begin position="333"/>
        <end position="356"/>
    </location>
</feature>
<feature type="signal peptide" evidence="2">
    <location>
        <begin position="1"/>
        <end position="25"/>
    </location>
</feature>